<evidence type="ECO:0000313" key="3">
    <source>
        <dbReference type="EMBL" id="SHF05862.1"/>
    </source>
</evidence>
<dbReference type="RefSeq" id="WP_073298438.1">
    <property type="nucleotide sequence ID" value="NZ_FQUF01000029.1"/>
</dbReference>
<dbReference type="OrthoDB" id="9761875at2"/>
<dbReference type="InterPro" id="IPR017853">
    <property type="entry name" value="GH"/>
</dbReference>
<feature type="domain" description="Glycosyl hydrolase family 13 catalytic" evidence="2">
    <location>
        <begin position="176"/>
        <end position="562"/>
    </location>
</feature>
<dbReference type="Gene3D" id="2.60.40.1180">
    <property type="entry name" value="Golgi alpha-mannosidase II"/>
    <property type="match status" value="1"/>
</dbReference>
<dbReference type="GO" id="GO:0004553">
    <property type="term" value="F:hydrolase activity, hydrolyzing O-glycosyl compounds"/>
    <property type="evidence" value="ECO:0007669"/>
    <property type="project" value="InterPro"/>
</dbReference>
<keyword evidence="4" id="KW-1185">Reference proteome</keyword>
<evidence type="ECO:0000256" key="1">
    <source>
        <dbReference type="ARBA" id="ARBA00008061"/>
    </source>
</evidence>
<sequence length="669" mass="77153">MLEQLQTTQRKIDYLEQHTYTNSDLGMSFSKGVYTFKVWSPLAKKVYLKLYQTGILNEETLIKKVPMALQDNVWILSLKEDLDGLFYTYEFEHESVVTEAPDLYSKAVGLNGDRTAIIDLEETNPKDWENDQHVMQEHITDAVIWEVHMEDFSGDGSSGISSKHQGKYLAFTEENTTLYQSGEFPTGINYLSQLGVNYVHLLPVFDFDNEEETLQYNWGYDPKNYNVPEGKYATNPRDPKVRIKEFKQMVQSLHKHHIGVVMDVVYNHTYKTEDSWFQFTVPNYYYRQDAHGNFSNGSGVGNETASERTMMRKYMIDSILYWVEEYHIDGFRFDLMGVHDTETMNLIRDRLDQRGYEHVILYGEPWAGGELALKEPYKPAGRNNVHDFSDRIALFNAEFRDSIKGDVFTEYHGAFLQGANIERVSDFSNIDLVAAIMANTQRDAGEYHLPEHKAWARTPTEVINYSSAHDNLTLYDKLVLSTDSPTTQMRHEEIIEMNKINAAILFTSQGGIFFQAGEEFARTKYGNPNSYNASLAINRLDWARAREYQDLVHYYKNMIAIRKAYAPLRDATKQTASMIYFNYLPENILAYSIPNVFDTQGTWKSLFIAANTSKHPYMLDLPKDKNENIQTWRILANNQEAAIEGLGNISSSSIILNPREVYILAIDNH</sequence>
<reference evidence="4" key="1">
    <citation type="submission" date="2016-11" db="EMBL/GenBank/DDBJ databases">
        <authorList>
            <person name="Varghese N."/>
            <person name="Submissions S."/>
        </authorList>
    </citation>
    <scope>NUCLEOTIDE SEQUENCE [LARGE SCALE GENOMIC DNA]</scope>
    <source>
        <strain evidence="4">DSM 15692</strain>
    </source>
</reference>
<dbReference type="CDD" id="cd11341">
    <property type="entry name" value="AmyAc_Pullulanase_LD-like"/>
    <property type="match status" value="1"/>
</dbReference>
<evidence type="ECO:0000313" key="4">
    <source>
        <dbReference type="Proteomes" id="UP000184128"/>
    </source>
</evidence>
<gene>
    <name evidence="3" type="ORF">SAMN02745249_01711</name>
</gene>
<dbReference type="InterPro" id="IPR013783">
    <property type="entry name" value="Ig-like_fold"/>
</dbReference>
<dbReference type="SMART" id="SM00642">
    <property type="entry name" value="Aamy"/>
    <property type="match status" value="1"/>
</dbReference>
<dbReference type="SUPFAM" id="SSF51445">
    <property type="entry name" value="(Trans)glycosidases"/>
    <property type="match status" value="1"/>
</dbReference>
<dbReference type="GO" id="GO:0005975">
    <property type="term" value="P:carbohydrate metabolic process"/>
    <property type="evidence" value="ECO:0007669"/>
    <property type="project" value="InterPro"/>
</dbReference>
<dbReference type="STRING" id="1121025.SAMN02745249_01711"/>
<dbReference type="Gene3D" id="2.60.40.10">
    <property type="entry name" value="Immunoglobulins"/>
    <property type="match status" value="1"/>
</dbReference>
<dbReference type="Proteomes" id="UP000184128">
    <property type="component" value="Unassembled WGS sequence"/>
</dbReference>
<dbReference type="EMBL" id="FQUF01000029">
    <property type="protein sequence ID" value="SHF05862.1"/>
    <property type="molecule type" value="Genomic_DNA"/>
</dbReference>
<dbReference type="InterPro" id="IPR014756">
    <property type="entry name" value="Ig_E-set"/>
</dbReference>
<dbReference type="Pfam" id="PF02922">
    <property type="entry name" value="CBM_48"/>
    <property type="match status" value="1"/>
</dbReference>
<comment type="similarity">
    <text evidence="1">Belongs to the glycosyl hydrolase 13 family.</text>
</comment>
<dbReference type="InterPro" id="IPR006047">
    <property type="entry name" value="GH13_cat_dom"/>
</dbReference>
<dbReference type="InterPro" id="IPR011840">
    <property type="entry name" value="PulA_typeI"/>
</dbReference>
<dbReference type="InterPro" id="IPR004193">
    <property type="entry name" value="Glyco_hydro_13_N"/>
</dbReference>
<dbReference type="NCBIfam" id="TIGR02104">
    <property type="entry name" value="pulA_typeI"/>
    <property type="match status" value="1"/>
</dbReference>
<protein>
    <submittedName>
        <fullName evidence="3">Pullulanase, type I</fullName>
    </submittedName>
</protein>
<organism evidence="3 4">
    <name type="scientific">Atopostipes suicloacalis DSM 15692</name>
    <dbReference type="NCBI Taxonomy" id="1121025"/>
    <lineage>
        <taxon>Bacteria</taxon>
        <taxon>Bacillati</taxon>
        <taxon>Bacillota</taxon>
        <taxon>Bacilli</taxon>
        <taxon>Lactobacillales</taxon>
        <taxon>Carnobacteriaceae</taxon>
        <taxon>Atopostipes</taxon>
    </lineage>
</organism>
<dbReference type="PANTHER" id="PTHR43002">
    <property type="entry name" value="GLYCOGEN DEBRANCHING ENZYME"/>
    <property type="match status" value="1"/>
</dbReference>
<dbReference type="InterPro" id="IPR013780">
    <property type="entry name" value="Glyco_hydro_b"/>
</dbReference>
<dbReference type="SUPFAM" id="SSF81296">
    <property type="entry name" value="E set domains"/>
    <property type="match status" value="1"/>
</dbReference>
<dbReference type="CDD" id="cd02860">
    <property type="entry name" value="E_set_Pullulanase"/>
    <property type="match status" value="1"/>
</dbReference>
<dbReference type="Gene3D" id="3.20.20.80">
    <property type="entry name" value="Glycosidases"/>
    <property type="match status" value="1"/>
</dbReference>
<evidence type="ECO:0000259" key="2">
    <source>
        <dbReference type="SMART" id="SM00642"/>
    </source>
</evidence>
<name>A0A1M4YK34_9LACT</name>
<dbReference type="Pfam" id="PF00128">
    <property type="entry name" value="Alpha-amylase"/>
    <property type="match status" value="1"/>
</dbReference>
<dbReference type="AlphaFoldDB" id="A0A1M4YK34"/>
<proteinExistence type="inferred from homology"/>
<accession>A0A1M4YK34</accession>